<proteinExistence type="predicted"/>
<organism evidence="2 3">
    <name type="scientific">Brenneria corticis</name>
    <dbReference type="NCBI Taxonomy" id="2173106"/>
    <lineage>
        <taxon>Bacteria</taxon>
        <taxon>Pseudomonadati</taxon>
        <taxon>Pseudomonadota</taxon>
        <taxon>Gammaproteobacteria</taxon>
        <taxon>Enterobacterales</taxon>
        <taxon>Pectobacteriaceae</taxon>
        <taxon>Brenneria</taxon>
    </lineage>
</organism>
<feature type="transmembrane region" description="Helical" evidence="1">
    <location>
        <begin position="73"/>
        <end position="92"/>
    </location>
</feature>
<keyword evidence="1" id="KW-0472">Membrane</keyword>
<accession>A0A2U1TP97</accession>
<keyword evidence="1" id="KW-1133">Transmembrane helix</keyword>
<dbReference type="InterPro" id="IPR008407">
    <property type="entry name" value="Brnchd-chn_aa_trnsp_AzlD"/>
</dbReference>
<name>A0A2U1TP97_9GAMM</name>
<feature type="transmembrane region" description="Helical" evidence="1">
    <location>
        <begin position="6"/>
        <end position="25"/>
    </location>
</feature>
<keyword evidence="1" id="KW-0812">Transmembrane</keyword>
<dbReference type="EMBL" id="QDKH01000030">
    <property type="protein sequence ID" value="PWC11192.1"/>
    <property type="molecule type" value="Genomic_DNA"/>
</dbReference>
<protein>
    <submittedName>
        <fullName evidence="2">Branched-chain amino acid transporter AzlD family protein 2</fullName>
    </submittedName>
</protein>
<feature type="transmembrane region" description="Helical" evidence="1">
    <location>
        <begin position="46"/>
        <end position="67"/>
    </location>
</feature>
<sequence length="120" mass="12524">MMLSSDLAWIAVIGMALITYLTRALPFAIRKKSKANTGERGNGSPVLAALGPSLLAAITVVTVIPGLRDAIEIGISSQLSYLVGVVTTLLILRLSNNSGVAVISGVGAYACIFYLTSMLR</sequence>
<keyword evidence="3" id="KW-1185">Reference proteome</keyword>
<dbReference type="Proteomes" id="UP000296159">
    <property type="component" value="Unassembled WGS sequence"/>
</dbReference>
<evidence type="ECO:0000256" key="1">
    <source>
        <dbReference type="SAM" id="Phobius"/>
    </source>
</evidence>
<reference evidence="2 3" key="1">
    <citation type="submission" date="2018-04" db="EMBL/GenBank/DDBJ databases">
        <title>Brenneria corticis sp.nov.</title>
        <authorList>
            <person name="Li Y."/>
        </authorList>
    </citation>
    <scope>NUCLEOTIDE SEQUENCE [LARGE SCALE GENOMIC DNA]</scope>
    <source>
        <strain evidence="2 3">CFCC 11842</strain>
    </source>
</reference>
<feature type="transmembrane region" description="Helical" evidence="1">
    <location>
        <begin position="99"/>
        <end position="119"/>
    </location>
</feature>
<dbReference type="RefSeq" id="WP_136168146.1">
    <property type="nucleotide sequence ID" value="NZ_KZ819093.1"/>
</dbReference>
<dbReference type="Pfam" id="PF05437">
    <property type="entry name" value="AzlD"/>
    <property type="match status" value="1"/>
</dbReference>
<comment type="caution">
    <text evidence="2">The sequence shown here is derived from an EMBL/GenBank/DDBJ whole genome shotgun (WGS) entry which is preliminary data.</text>
</comment>
<dbReference type="AlphaFoldDB" id="A0A2U1TP97"/>
<evidence type="ECO:0000313" key="2">
    <source>
        <dbReference type="EMBL" id="PWC11192.1"/>
    </source>
</evidence>
<gene>
    <name evidence="2" type="ORF">DDT56_20040</name>
</gene>
<evidence type="ECO:0000313" key="3">
    <source>
        <dbReference type="Proteomes" id="UP000296159"/>
    </source>
</evidence>